<feature type="compositionally biased region" description="Basic and acidic residues" evidence="4">
    <location>
        <begin position="1588"/>
        <end position="1624"/>
    </location>
</feature>
<feature type="compositionally biased region" description="Acidic residues" evidence="4">
    <location>
        <begin position="2151"/>
        <end position="2170"/>
    </location>
</feature>
<feature type="compositionally biased region" description="Basic and acidic residues" evidence="4">
    <location>
        <begin position="540"/>
        <end position="550"/>
    </location>
</feature>
<dbReference type="InterPro" id="IPR001007">
    <property type="entry name" value="VWF_dom"/>
</dbReference>
<feature type="compositionally biased region" description="Basic and acidic residues" evidence="4">
    <location>
        <begin position="2882"/>
        <end position="2891"/>
    </location>
</feature>
<feature type="compositionally biased region" description="Polar residues" evidence="4">
    <location>
        <begin position="504"/>
        <end position="514"/>
    </location>
</feature>
<feature type="compositionally biased region" description="Basic and acidic residues" evidence="4">
    <location>
        <begin position="1716"/>
        <end position="1729"/>
    </location>
</feature>
<feature type="compositionally biased region" description="Basic and acidic residues" evidence="4">
    <location>
        <begin position="2617"/>
        <end position="2629"/>
    </location>
</feature>
<feature type="compositionally biased region" description="Polar residues" evidence="4">
    <location>
        <begin position="2909"/>
        <end position="2924"/>
    </location>
</feature>
<feature type="compositionally biased region" description="Polar residues" evidence="4">
    <location>
        <begin position="993"/>
        <end position="1012"/>
    </location>
</feature>
<feature type="compositionally biased region" description="Basic and acidic residues" evidence="4">
    <location>
        <begin position="1890"/>
        <end position="1924"/>
    </location>
</feature>
<feature type="compositionally biased region" description="Basic and acidic residues" evidence="4">
    <location>
        <begin position="2563"/>
        <end position="2574"/>
    </location>
</feature>
<dbReference type="PANTHER" id="PTHR46698:SF3">
    <property type="entry name" value="TENECTIN ISOFORM 1-RELATED"/>
    <property type="match status" value="1"/>
</dbReference>
<dbReference type="PANTHER" id="PTHR46698">
    <property type="entry name" value="CROSSVEINLESS 2"/>
    <property type="match status" value="1"/>
</dbReference>
<evidence type="ECO:0000256" key="4">
    <source>
        <dbReference type="SAM" id="MobiDB-lite"/>
    </source>
</evidence>
<feature type="compositionally biased region" description="Basic and acidic residues" evidence="4">
    <location>
        <begin position="1501"/>
        <end position="1578"/>
    </location>
</feature>
<feature type="domain" description="VWFC" evidence="6">
    <location>
        <begin position="920"/>
        <end position="986"/>
    </location>
</feature>
<feature type="compositionally biased region" description="Basic and acidic residues" evidence="4">
    <location>
        <begin position="2171"/>
        <end position="2199"/>
    </location>
</feature>
<feature type="compositionally biased region" description="Basic and acidic residues" evidence="4">
    <location>
        <begin position="3095"/>
        <end position="3108"/>
    </location>
</feature>
<feature type="domain" description="VWFC" evidence="6">
    <location>
        <begin position="233"/>
        <end position="300"/>
    </location>
</feature>
<feature type="compositionally biased region" description="Basic and acidic residues" evidence="4">
    <location>
        <begin position="3011"/>
        <end position="3029"/>
    </location>
</feature>
<evidence type="ECO:0000256" key="2">
    <source>
        <dbReference type="ARBA" id="ARBA00022525"/>
    </source>
</evidence>
<feature type="compositionally biased region" description="Basic and acidic residues" evidence="4">
    <location>
        <begin position="1767"/>
        <end position="1844"/>
    </location>
</feature>
<reference evidence="7" key="1">
    <citation type="submission" date="2023-03" db="EMBL/GenBank/DDBJ databases">
        <title>Chromosome-level genomes of two armyworms, Mythimna separata and Mythimna loreyi, provide insights into the biosynthesis and reception of sex pheromones.</title>
        <authorList>
            <person name="Zhao H."/>
        </authorList>
    </citation>
    <scope>NUCLEOTIDE SEQUENCE</scope>
    <source>
        <strain evidence="7">BeijingLab</strain>
        <tissue evidence="7">Pupa</tissue>
    </source>
</reference>
<feature type="compositionally biased region" description="Basic and acidic residues" evidence="4">
    <location>
        <begin position="1988"/>
        <end position="2025"/>
    </location>
</feature>
<feature type="compositionally biased region" description="Basic and acidic residues" evidence="4">
    <location>
        <begin position="1632"/>
        <end position="1646"/>
    </location>
</feature>
<feature type="compositionally biased region" description="Polar residues" evidence="4">
    <location>
        <begin position="2392"/>
        <end position="2408"/>
    </location>
</feature>
<feature type="compositionally biased region" description="Basic and acidic residues" evidence="4">
    <location>
        <begin position="2792"/>
        <end position="2803"/>
    </location>
</feature>
<feature type="compositionally biased region" description="Low complexity" evidence="4">
    <location>
        <begin position="1282"/>
        <end position="1296"/>
    </location>
</feature>
<accession>A0AAD8DTP7</accession>
<dbReference type="PROSITE" id="PS51257">
    <property type="entry name" value="PROKAR_LIPOPROTEIN"/>
    <property type="match status" value="1"/>
</dbReference>
<feature type="compositionally biased region" description="Basic and acidic residues" evidence="4">
    <location>
        <begin position="2371"/>
        <end position="2385"/>
    </location>
</feature>
<comment type="subcellular location">
    <subcellularLocation>
        <location evidence="1">Secreted</location>
    </subcellularLocation>
</comment>
<name>A0AAD8DTP7_MYTSE</name>
<feature type="compositionally biased region" description="Basic and acidic residues" evidence="4">
    <location>
        <begin position="2528"/>
        <end position="2542"/>
    </location>
</feature>
<dbReference type="Proteomes" id="UP001231518">
    <property type="component" value="Chromosome 15"/>
</dbReference>
<comment type="caution">
    <text evidence="7">The sequence shown here is derived from an EMBL/GenBank/DDBJ whole genome shotgun (WGS) entry which is preliminary data.</text>
</comment>
<evidence type="ECO:0000313" key="8">
    <source>
        <dbReference type="Proteomes" id="UP001231518"/>
    </source>
</evidence>
<feature type="compositionally biased region" description="Polar residues" evidence="4">
    <location>
        <begin position="2865"/>
        <end position="2876"/>
    </location>
</feature>
<protein>
    <recommendedName>
        <fullName evidence="6">VWFC domain-containing protein</fullName>
    </recommendedName>
</protein>
<dbReference type="EMBL" id="JARGEI010000012">
    <property type="protein sequence ID" value="KAJ8722698.1"/>
    <property type="molecule type" value="Genomic_DNA"/>
</dbReference>
<dbReference type="SMART" id="SM00214">
    <property type="entry name" value="VWC"/>
    <property type="match status" value="4"/>
</dbReference>
<feature type="compositionally biased region" description="Basic and acidic residues" evidence="4">
    <location>
        <begin position="2093"/>
        <end position="2110"/>
    </location>
</feature>
<feature type="compositionally biased region" description="Basic and acidic residues" evidence="4">
    <location>
        <begin position="3037"/>
        <end position="3069"/>
    </location>
</feature>
<feature type="region of interest" description="Disordered" evidence="4">
    <location>
        <begin position="880"/>
        <end position="917"/>
    </location>
</feature>
<feature type="compositionally biased region" description="Basic and acidic residues" evidence="4">
    <location>
        <begin position="1439"/>
        <end position="1453"/>
    </location>
</feature>
<feature type="region of interest" description="Disordered" evidence="4">
    <location>
        <begin position="1162"/>
        <end position="2739"/>
    </location>
</feature>
<feature type="compositionally biased region" description="Basic and acidic residues" evidence="4">
    <location>
        <begin position="2217"/>
        <end position="2227"/>
    </location>
</feature>
<feature type="compositionally biased region" description="Basic and acidic residues" evidence="4">
    <location>
        <begin position="1170"/>
        <end position="1182"/>
    </location>
</feature>
<evidence type="ECO:0000256" key="3">
    <source>
        <dbReference type="ARBA" id="ARBA00022729"/>
    </source>
</evidence>
<feature type="compositionally biased region" description="Basic and acidic residues" evidence="4">
    <location>
        <begin position="2444"/>
        <end position="2456"/>
    </location>
</feature>
<feature type="region of interest" description="Disordered" evidence="4">
    <location>
        <begin position="410"/>
        <end position="758"/>
    </location>
</feature>
<feature type="compositionally biased region" description="Basic and acidic residues" evidence="4">
    <location>
        <begin position="1860"/>
        <end position="1875"/>
    </location>
</feature>
<feature type="compositionally biased region" description="Basic and acidic residues" evidence="4">
    <location>
        <begin position="2034"/>
        <end position="2057"/>
    </location>
</feature>
<keyword evidence="8" id="KW-1185">Reference proteome</keyword>
<sequence length="3418" mass="373657">MDRRAAGALLALAACFACSAAAPTASNQTALDLYDGAPEGCYYNFQHYGEGDRIMTNEPCLNCTCHNRMLMCYLRVCPFTKAIGQDCTVEKRADQCCPIVTCPDVPVDLLTSTSTTSPAEYGATGLGKLDKYGCSISGKYFPEGSKVPPTPNKPCEHCYCIRNMTTCVMQECTLHVDGCTPIYHKDVCCPVRYSCDHPEDELPLLDDMSTTVRPTPGFLLTTTTMSPVTQMTQDCVHDDRVFSDGALIKTEKACEHCYCMKGDIVCVVQECGAPMENEGKNCTSLPPREGQCCPDTYICEGDELTSDLPTEPTTESIIEKLTTLSPPRRTSVEGSGYRNEPDEAPYTDMPIIEPDVEGSGEEETSKPLGPDEIIPTPGEDEQYIYVTTKGPEYEKHETAIPDMKDKTIEPQVSTDAPTSGDEVKLTTSVGEDISEPHKDAPTTRAPETYESATTELGDSQNTVPDVVPDEEIAKPHEYTPGTTIAPSSESESLSPIEGEDDKLTSAQTSKPEYSTTKTLDETEKETVTPSDITDVTPEVITEKEYTEGDISRTTSATSVEESPTEEDKETSKQEELVPSTTSSPIKEEESSKPEELAPGTTSSPAEEEKESSKPEQPTPTSSPHEEQEKLTTEPDHALNTVAVSEEESTYPHSQITTSSPTEKESTTVSKQEQDFESDKVTKEDVSELTDHVTTATLAEKETEFTTAEPDRGLNTIPSEVYEETSSEPSLPGRTTISEETKGTEPSVIIDEMQTQGVDIKPTTVSELATPLPESIATKGDQFTITTEPSFRKEDEGVVSTEKPKEIEPTTVKSEFVDEGLIPTSPHEDKIGTSSDVPSTEEEFTTSVPEYVTEIAETVGDKQTTTEANKEISAVTEILPGKVSEPSLEQDGDLSSSTEKSTEITPLIETHEEPSRIPGEGDCLLNGVTYKNNTVVPSTNNCHTGCRCASSIIKCDPIVCSPPPDYMDNCQSIYDSPDSCCPTFVCDHPRETAPPQSDNQMSGTESPVPTPTSECRGDQCETIESTKQPLEPSEPCTSGNCLTTDDHKTETECGADGCADLPQKPDISITSGEHVAECSDGKCKPESCADGKCQLPETQVSPVTPCEGEHCEKTDEIVPESPQQCKNGEDCKTGEEIPAGETIPCEGESCNKIDCGADGCGSDVIVSPPDHQPESCKEEDGCKPQHIPTLECTGDEPCRRKETSTSDAKPSVCEGPNCVSEKETTVAQGDVDLSAELPKSEPTPSEEATEKILPAEGEKTTEPDDHVSKPIDEKSPVKDTQETDTYTTEGQTTEVVTSASIEKEKPAIEEEATEKTTTDVEKETEMPVTSDKEDKEKPVSEQETKKPTTIEKEGTEIPDVIKEDTEPEETTKPAVLGEEDKEKPTEDEEKSTKKPTVEDLGTEEPTLVGDEGKEKPDIIEREGTELPTIDSEQSTEETAIADKEKPMIEEESTKEPSIVEDDKEKPVIEEESTNEPATIGEHDKQKPVIDEDVTKEPTIIDADDKQKPVIEEESTKKPDIVDEDVKEKPVIDEESTEKPDIVDEEDKEKPVIDEESTKKPDMVDEDVKEKPIIDEESTKQPDLVDEDDKEKPVVDEESTKKPDIVDEDDKEKPMVDEESTKRPDIVEGEDEEKPIIDEETTKKPHTVDEEDEEKTTVDEEATQKPDIVDEDDKEKPVIDGESTKKPDIVEEESSKKPETDDEEITKKPDIVDEAEEEKTTVDMEITKKPDTVGVEGTTESVITEKEVTSPPVIVDQTSTDEPAITDEGTEKPSFIDEDGKDKPVDTEKDKTDKPITADVTEKPIIVDEEGKPTDIDAKDTDKPGQEPIKEKPDHTEIYDTDKADVDEATTPGVIVTDDDEKLSHGEDKVTEKPTDLEEKDTEAPALDIEDGDKKPAVFEQGDTEKPTDLDKESTEKPLVDEDGKTESILTEPESTEKTVTSDDSKPEKSPEIVDKPDIPEGSTVGPNIVDEDKSSQVPDVDDGTEEPAIIEKDTEKPTSVDEDDKEKPTAVETETKKPIDVEREGTELPVNIGEETTKKPVVTDEEGIKKPDTEEDTMKPFAIEEESTAIPDITKEEGTAKPIIIDEGTEEPTIVEKEDPTKPAVIEREGTELPAIDGEEVTENPVVTDKEIQGKPELTDQEGTKKPAIVEEGTEEPGVPEDGTEEPTLIDEDGKVKPVDGDDSKKPILVEDKDQEKPLIIDEEVTDKPIVTEVVSTEEPKIHEEEGLGTKTPDVTPTTESDKEIKSPEYTVQPTEVMITEYEKTTKTPYAESETTVAADVVTSPQETPEIKVTESEDGYSKEPVVGDHSKTPEIATESLSEQEITTKTSVPDLEKATTSELDVEGTTLKVDTTDVKEESSTVGQDLITKVPELHKTTEAVEKSTEKGLVSEQEVSTDTSEVESPTTKATDAGSVSIEPQDGIETDRPELHVTSKTEADSTTQLYEDKIKPTPESHVTEVSSVVDEKTTQVPLVEIKTDYPETHSSEKEDSITETPEISVTEPVRRFTEIEDPSVTGPEDTATGYPEETTEHHVPSDTEKIDESGDVSITSSEKPMLTDMDSELPEKGTDSDKPVTKLPDQDYQAPEAEKEKPTDKFESPATELPIHVVTESQQLPDVTEKDVTSYEEKVTTVSDLSDDKQKGTTSPDGYKEQQEGIEITEHQVSTTEGVNKATEPHVIESVTEPQETSTKTVEQEVDSQTIPTDISKISEKEGETETTDKKEPTITETQKVSTDLPIEEVHTEMPAVEISSEIPQSLVTEQKESIGEQTTVSSIPKEESSLKPELLTTQSEEISKAPEKHDQEEILTEAPAHVTEPLEISTQETEKEDKITHVSEDATVQQDTATTLRESSAVTEPIEIMKPTEHSSAQTEVSETTPYLIELEEHTHKIEEDITTASPIEEEHSYKPVQDTSTSLPSEEGQTQKPLIDISTTSSSEEEYSQKPAEDTATSSPSEEEHSQKPMEDIATSSPSEEEQSYKPIDEISTSSPTEGEDLHKPVEDTSTTSPSAEEYTPKIEEHVSTVSSSEEKPTTVQPEAGEEHQVLEITTKKTDEEIETATKEAEGTTKSSEESLPEDVSEKVSESIPVGETTPAIVHGEDDKDAADHKEYTTAAPAPITEESTPVIVTESEKLPTSESDIAGPTEKEISTSEKPLHSLVPHETTVPEEEFIFATTKATTLRQEEDIATPVSDDKLPKPEEKPSETSEVPPSRTTTEVSKPSIPDLPPTDEIPVPDDDGHFPTSGTSGYGEPDYVEEDQAFGPGTCRYGGKVYVSAQQIPRDDPCDFCFCFRSDIICLQQSCPPPIHGCHEEPIQGFCCPRYECPVSMATTVNVTTTTTTTTTTLPPHFPTHSYKGQAQRRGCQIKGHTYKVGEVVRSSSGPCLHCTCGGDGQMKCDPKACTPEPMLRQMIAAAVSAKRRR</sequence>
<proteinExistence type="predicted"/>
<feature type="region of interest" description="Disordered" evidence="4">
    <location>
        <begin position="2760"/>
        <end position="3255"/>
    </location>
</feature>
<feature type="compositionally biased region" description="Basic and acidic residues" evidence="4">
    <location>
        <begin position="3189"/>
        <end position="3202"/>
    </location>
</feature>
<feature type="compositionally biased region" description="Basic and acidic residues" evidence="4">
    <location>
        <begin position="2288"/>
        <end position="2311"/>
    </location>
</feature>
<organism evidence="7 8">
    <name type="scientific">Mythimna separata</name>
    <name type="common">Oriental armyworm</name>
    <name type="synonym">Pseudaletia separata</name>
    <dbReference type="NCBI Taxonomy" id="271217"/>
    <lineage>
        <taxon>Eukaryota</taxon>
        <taxon>Metazoa</taxon>
        <taxon>Ecdysozoa</taxon>
        <taxon>Arthropoda</taxon>
        <taxon>Hexapoda</taxon>
        <taxon>Insecta</taxon>
        <taxon>Pterygota</taxon>
        <taxon>Neoptera</taxon>
        <taxon>Endopterygota</taxon>
        <taxon>Lepidoptera</taxon>
        <taxon>Glossata</taxon>
        <taxon>Ditrysia</taxon>
        <taxon>Noctuoidea</taxon>
        <taxon>Noctuidae</taxon>
        <taxon>Noctuinae</taxon>
        <taxon>Hadenini</taxon>
        <taxon>Mythimna</taxon>
    </lineage>
</organism>
<dbReference type="PROSITE" id="PS01208">
    <property type="entry name" value="VWFC_1"/>
    <property type="match status" value="1"/>
</dbReference>
<feature type="compositionally biased region" description="Polar residues" evidence="4">
    <location>
        <begin position="2837"/>
        <end position="2853"/>
    </location>
</feature>
<feature type="compositionally biased region" description="Basic and acidic residues" evidence="4">
    <location>
        <begin position="1409"/>
        <end position="1423"/>
    </location>
</feature>
<feature type="compositionally biased region" description="Basic and acidic residues" evidence="4">
    <location>
        <begin position="1255"/>
        <end position="1280"/>
    </location>
</feature>
<dbReference type="SUPFAM" id="SSF57603">
    <property type="entry name" value="FnI-like domain"/>
    <property type="match status" value="6"/>
</dbReference>
<feature type="compositionally biased region" description="Polar residues" evidence="4">
    <location>
        <begin position="551"/>
        <end position="561"/>
    </location>
</feature>
<dbReference type="GO" id="GO:0005576">
    <property type="term" value="C:extracellular region"/>
    <property type="evidence" value="ECO:0007669"/>
    <property type="project" value="UniProtKB-SubCell"/>
</dbReference>
<feature type="compositionally biased region" description="Basic and acidic residues" evidence="4">
    <location>
        <begin position="1300"/>
        <end position="1363"/>
    </location>
</feature>
<evidence type="ECO:0000313" key="7">
    <source>
        <dbReference type="EMBL" id="KAJ8722698.1"/>
    </source>
</evidence>
<evidence type="ECO:0000259" key="6">
    <source>
        <dbReference type="PROSITE" id="PS50184"/>
    </source>
</evidence>
<feature type="compositionally biased region" description="Basic and acidic residues" evidence="4">
    <location>
        <begin position="661"/>
        <end position="690"/>
    </location>
</feature>
<feature type="compositionally biased region" description="Basic and acidic residues" evidence="4">
    <location>
        <begin position="789"/>
        <end position="807"/>
    </location>
</feature>
<keyword evidence="3 5" id="KW-0732">Signal</keyword>
<feature type="compositionally biased region" description="Basic and acidic residues" evidence="4">
    <location>
        <begin position="2475"/>
        <end position="2490"/>
    </location>
</feature>
<feature type="compositionally biased region" description="Basic and acidic residues" evidence="4">
    <location>
        <begin position="1479"/>
        <end position="1494"/>
    </location>
</feature>
<feature type="region of interest" description="Disordered" evidence="4">
    <location>
        <begin position="991"/>
        <end position="1016"/>
    </location>
</feature>
<feature type="compositionally biased region" description="Polar residues" evidence="4">
    <location>
        <begin position="2317"/>
        <end position="2329"/>
    </location>
</feature>
<feature type="compositionally biased region" description="Basic and acidic residues" evidence="4">
    <location>
        <begin position="698"/>
        <end position="711"/>
    </location>
</feature>
<feature type="compositionally biased region" description="Basic and acidic residues" evidence="4">
    <location>
        <begin position="2423"/>
        <end position="2437"/>
    </location>
</feature>
<feature type="compositionally biased region" description="Basic and acidic residues" evidence="4">
    <location>
        <begin position="2127"/>
        <end position="2148"/>
    </location>
</feature>
<keyword evidence="2" id="KW-0964">Secreted</keyword>
<feature type="chain" id="PRO_5042105575" description="VWFC domain-containing protein" evidence="5">
    <location>
        <begin position="22"/>
        <end position="3418"/>
    </location>
</feature>
<feature type="compositionally biased region" description="Basic and acidic residues" evidence="4">
    <location>
        <begin position="2954"/>
        <end position="2963"/>
    </location>
</feature>
<feature type="compositionally biased region" description="Basic and acidic residues" evidence="4">
    <location>
        <begin position="2707"/>
        <end position="2724"/>
    </location>
</feature>
<feature type="compositionally biased region" description="Basic and acidic residues" evidence="4">
    <location>
        <begin position="1653"/>
        <end position="1709"/>
    </location>
</feature>
<feature type="compositionally biased region" description="Basic and acidic residues" evidence="4">
    <location>
        <begin position="1377"/>
        <end position="1396"/>
    </location>
</feature>
<feature type="compositionally biased region" description="Low complexity" evidence="4">
    <location>
        <begin position="487"/>
        <end position="496"/>
    </location>
</feature>
<feature type="compositionally biased region" description="Basic and acidic residues" evidence="4">
    <location>
        <begin position="585"/>
        <end position="595"/>
    </location>
</feature>
<evidence type="ECO:0000256" key="1">
    <source>
        <dbReference type="ARBA" id="ARBA00004613"/>
    </source>
</evidence>
<feature type="compositionally biased region" description="Basic and acidic residues" evidence="4">
    <location>
        <begin position="1933"/>
        <end position="1957"/>
    </location>
</feature>
<dbReference type="InterPro" id="IPR052424">
    <property type="entry name" value="Kielin_Chordin-BMP_Reg"/>
</dbReference>
<feature type="compositionally biased region" description="Basic and acidic residues" evidence="4">
    <location>
        <begin position="3142"/>
        <end position="3153"/>
    </location>
</feature>
<feature type="compositionally biased region" description="Basic and acidic residues" evidence="4">
    <location>
        <begin position="2586"/>
        <end position="2597"/>
    </location>
</feature>
<dbReference type="PROSITE" id="PS50184">
    <property type="entry name" value="VWFC_2"/>
    <property type="match status" value="2"/>
</dbReference>
<feature type="signal peptide" evidence="5">
    <location>
        <begin position="1"/>
        <end position="21"/>
    </location>
</feature>
<evidence type="ECO:0000256" key="5">
    <source>
        <dbReference type="SAM" id="SignalP"/>
    </source>
</evidence>
<feature type="region of interest" description="Disordered" evidence="4">
    <location>
        <begin position="770"/>
        <end position="845"/>
    </location>
</feature>
<feature type="compositionally biased region" description="Polar residues" evidence="4">
    <location>
        <begin position="450"/>
        <end position="463"/>
    </location>
</feature>
<feature type="region of interest" description="Disordered" evidence="4">
    <location>
        <begin position="326"/>
        <end position="377"/>
    </location>
</feature>
<feature type="compositionally biased region" description="Polar residues" evidence="4">
    <location>
        <begin position="726"/>
        <end position="735"/>
    </location>
</feature>
<feature type="compositionally biased region" description="Polar residues" evidence="4">
    <location>
        <begin position="2682"/>
        <end position="2703"/>
    </location>
</feature>
<feature type="compositionally biased region" description="Basic and acidic residues" evidence="4">
    <location>
        <begin position="2823"/>
        <end position="2835"/>
    </location>
</feature>
<feature type="compositionally biased region" description="Basic and acidic residues" evidence="4">
    <location>
        <begin position="623"/>
        <end position="636"/>
    </location>
</feature>
<gene>
    <name evidence="7" type="ORF">PYW07_003878</name>
</gene>